<keyword evidence="1" id="KW-1133">Transmembrane helix</keyword>
<reference evidence="2 3" key="1">
    <citation type="submission" date="2019-11" db="EMBL/GenBank/DDBJ databases">
        <title>Characterisation of Fundicoccus ignavus gen. nov. sp. nov., a novel genus of the family Aerococcaceae isolated from bulk tank milk.</title>
        <authorList>
            <person name="Siebert A."/>
            <person name="Huptas C."/>
            <person name="Wenning M."/>
            <person name="Scherer S."/>
            <person name="Doll E.V."/>
        </authorList>
    </citation>
    <scope>NUCLEOTIDE SEQUENCE [LARGE SCALE GENOMIC DNA]</scope>
    <source>
        <strain evidence="2 3">WS4759</strain>
    </source>
</reference>
<name>A0A6I2G9G0_9LACT</name>
<evidence type="ECO:0000313" key="2">
    <source>
        <dbReference type="EMBL" id="MRI84427.1"/>
    </source>
</evidence>
<feature type="transmembrane region" description="Helical" evidence="1">
    <location>
        <begin position="36"/>
        <end position="59"/>
    </location>
</feature>
<comment type="caution">
    <text evidence="2">The sequence shown here is derived from an EMBL/GenBank/DDBJ whole genome shotgun (WGS) entry which is preliminary data.</text>
</comment>
<evidence type="ECO:0000313" key="3">
    <source>
        <dbReference type="Proteomes" id="UP000430975"/>
    </source>
</evidence>
<dbReference type="Pfam" id="PF06961">
    <property type="entry name" value="DUF1294"/>
    <property type="match status" value="1"/>
</dbReference>
<organism evidence="2 3">
    <name type="scientific">Fundicoccus ignavus</name>
    <dbReference type="NCBI Taxonomy" id="2664442"/>
    <lineage>
        <taxon>Bacteria</taxon>
        <taxon>Bacillati</taxon>
        <taxon>Bacillota</taxon>
        <taxon>Bacilli</taxon>
        <taxon>Lactobacillales</taxon>
        <taxon>Aerococcaceae</taxon>
        <taxon>Fundicoccus</taxon>
    </lineage>
</organism>
<dbReference type="RefSeq" id="WP_153862915.1">
    <property type="nucleotide sequence ID" value="NZ_WJQS01000001.1"/>
</dbReference>
<keyword evidence="1" id="KW-0472">Membrane</keyword>
<proteinExistence type="predicted"/>
<dbReference type="EMBL" id="WJQS01000001">
    <property type="protein sequence ID" value="MRI84427.1"/>
    <property type="molecule type" value="Genomic_DNA"/>
</dbReference>
<dbReference type="InterPro" id="IPR012156">
    <property type="entry name" value="Cold_shock_CspA"/>
</dbReference>
<keyword evidence="3" id="KW-1185">Reference proteome</keyword>
<dbReference type="GO" id="GO:0003676">
    <property type="term" value="F:nucleic acid binding"/>
    <property type="evidence" value="ECO:0007669"/>
    <property type="project" value="InterPro"/>
</dbReference>
<protein>
    <submittedName>
        <fullName evidence="2">DUF1294 domain-containing protein</fullName>
    </submittedName>
</protein>
<evidence type="ECO:0000256" key="1">
    <source>
        <dbReference type="SAM" id="Phobius"/>
    </source>
</evidence>
<sequence length="95" mass="10928">MPKVNLLIICILLANLNSFRLFYVDKQRAIHRKRRIAERSLLLSSLAFGGVGAFLAMNIFRHKTKHLSFKILIPLSLMLTIFALIYIIANEFIGR</sequence>
<accession>A0A6I2G9G0</accession>
<dbReference type="AlphaFoldDB" id="A0A6I2G9G0"/>
<dbReference type="PIRSF" id="PIRSF002599">
    <property type="entry name" value="Cold_shock_A"/>
    <property type="match status" value="1"/>
</dbReference>
<dbReference type="Proteomes" id="UP000430975">
    <property type="component" value="Unassembled WGS sequence"/>
</dbReference>
<feature type="transmembrane region" description="Helical" evidence="1">
    <location>
        <begin position="71"/>
        <end position="89"/>
    </location>
</feature>
<feature type="transmembrane region" description="Helical" evidence="1">
    <location>
        <begin position="6"/>
        <end position="24"/>
    </location>
</feature>
<dbReference type="InterPro" id="IPR010718">
    <property type="entry name" value="DUF1294"/>
</dbReference>
<gene>
    <name evidence="2" type="ORF">GIY09_00725</name>
</gene>
<keyword evidence="1" id="KW-0812">Transmembrane</keyword>